<dbReference type="InterPro" id="IPR025199">
    <property type="entry name" value="FtsK_4TM"/>
</dbReference>
<dbReference type="Pfam" id="PF13491">
    <property type="entry name" value="FtsK_4TM"/>
    <property type="match status" value="1"/>
</dbReference>
<keyword evidence="4" id="KW-0132">Cell division</keyword>
<dbReference type="PROSITE" id="PS50901">
    <property type="entry name" value="FTSK"/>
    <property type="match status" value="1"/>
</dbReference>
<dbReference type="GO" id="GO:0005524">
    <property type="term" value="F:ATP binding"/>
    <property type="evidence" value="ECO:0007669"/>
    <property type="project" value="UniProtKB-UniRule"/>
</dbReference>
<feature type="compositionally biased region" description="Acidic residues" evidence="15">
    <location>
        <begin position="759"/>
        <end position="776"/>
    </location>
</feature>
<feature type="transmembrane region" description="Helical" evidence="16">
    <location>
        <begin position="83"/>
        <end position="103"/>
    </location>
</feature>
<evidence type="ECO:0000256" key="10">
    <source>
        <dbReference type="ARBA" id="ARBA00023125"/>
    </source>
</evidence>
<dbReference type="GO" id="GO:0051301">
    <property type="term" value="P:cell division"/>
    <property type="evidence" value="ECO:0007669"/>
    <property type="project" value="UniProtKB-KW"/>
</dbReference>
<comment type="subunit">
    <text evidence="13">Homohexamer. Forms a ring that surrounds DNA.</text>
</comment>
<feature type="domain" description="FtsK" evidence="17">
    <location>
        <begin position="369"/>
        <end position="560"/>
    </location>
</feature>
<keyword evidence="5 16" id="KW-0812">Transmembrane</keyword>
<feature type="region of interest" description="Disordered" evidence="15">
    <location>
        <begin position="747"/>
        <end position="835"/>
    </location>
</feature>
<dbReference type="AlphaFoldDB" id="A0A1F5T6T7"/>
<dbReference type="Gene3D" id="1.10.10.10">
    <property type="entry name" value="Winged helix-like DNA-binding domain superfamily/Winged helix DNA-binding domain"/>
    <property type="match status" value="1"/>
</dbReference>
<dbReference type="GO" id="GO:0005886">
    <property type="term" value="C:plasma membrane"/>
    <property type="evidence" value="ECO:0007669"/>
    <property type="project" value="UniProtKB-SubCell"/>
</dbReference>
<dbReference type="PANTHER" id="PTHR22683:SF41">
    <property type="entry name" value="DNA TRANSLOCASE FTSK"/>
    <property type="match status" value="1"/>
</dbReference>
<comment type="caution">
    <text evidence="18">The sequence shown here is derived from an EMBL/GenBank/DDBJ whole genome shotgun (WGS) entry which is preliminary data.</text>
</comment>
<feature type="transmembrane region" description="Helical" evidence="16">
    <location>
        <begin position="55"/>
        <end position="77"/>
    </location>
</feature>
<dbReference type="GO" id="GO:0003677">
    <property type="term" value="F:DNA binding"/>
    <property type="evidence" value="ECO:0007669"/>
    <property type="project" value="UniProtKB-KW"/>
</dbReference>
<dbReference type="InterPro" id="IPR018541">
    <property type="entry name" value="Ftsk_gamma"/>
</dbReference>
<dbReference type="InterPro" id="IPR036388">
    <property type="entry name" value="WH-like_DNA-bd_sf"/>
</dbReference>
<evidence type="ECO:0000313" key="18">
    <source>
        <dbReference type="EMBL" id="OGF34191.1"/>
    </source>
</evidence>
<dbReference type="InterPro" id="IPR002543">
    <property type="entry name" value="FtsK_dom"/>
</dbReference>
<dbReference type="Pfam" id="PF17854">
    <property type="entry name" value="FtsK_alpha"/>
    <property type="match status" value="1"/>
</dbReference>
<evidence type="ECO:0000256" key="15">
    <source>
        <dbReference type="SAM" id="MobiDB-lite"/>
    </source>
</evidence>
<sequence>MPRKKQYEEVAYYSLSPETKRGIFIVFLFIVAILCVLSFLGLAGQAGFYIDWGTGIVFGWGRFLLPLVLIILGYVLARPAHYQISWPNYIGIVLFFISIHGLLHSRLPISNSFELTFSGLGGGIVGYLVTYPLNLYLGFWAGLLVLVGALLVAVLLMFNTSIESLIEKTNILKYFAKQPTDEEVADEEEAQPENQPEETPAETASTEDTDTKVNDVKFAAKSLMPTKEPEAHPSIRTPKIKVDLPINLLDDKKSKPTSGDIKVGLEKIQKTLENFHIPVEMGEVQVGPTVTQYTLKPSEGIKLSRITALNNDLALAMAAHPIRIEAPIPGKSLVGIEVPNQKPAVVRIREILDTPEFKNRKTNITIALGKDVSGKAWVDDIGHMPHLLVAGATGSGKSVCLNAIIISLLYENNPDTLRMILVDPKRVEFPVYNGIPHLLTPVITDVTKTVYALRWAISEMDRRFDTLQKAKKRNLESYNLATKEKMPHIIIIIDELADLMVAAAAEVEACIIRLTQMARAVGIHLVVATQRPSVDVITGLIKANIPCRIAFSVASLMDSRTILDTSGAEKLVGKGDMLFMTPTTAKPRRLQGAYVSDEEIKRVVDFLRHAAGEPDYQTEITDKAATSGSTSFDFNGGGDSDDDLFDEAKKLVIESGKASASYLQRRLRIGYARAARLIDLMEEAGIVGPGDGAKPRDILVDKVFALAHSGILNQSNSEIADEETTNVLEFGKDQEDETPTVFKAAVSQDEVSATTILEPDVDNDDEADEEATDDAETEKTDIEEPAESDEPIEKPSAPIKTAPPKKAASIVENDDSDFKSEPAKPARKTEEDEIY</sequence>
<dbReference type="Pfam" id="PF09397">
    <property type="entry name" value="FtsK_gamma"/>
    <property type="match status" value="1"/>
</dbReference>
<evidence type="ECO:0000313" key="19">
    <source>
        <dbReference type="Proteomes" id="UP000178656"/>
    </source>
</evidence>
<dbReference type="InterPro" id="IPR050206">
    <property type="entry name" value="FtsK/SpoIIIE/SftA"/>
</dbReference>
<evidence type="ECO:0000256" key="4">
    <source>
        <dbReference type="ARBA" id="ARBA00022618"/>
    </source>
</evidence>
<evidence type="ECO:0000256" key="8">
    <source>
        <dbReference type="ARBA" id="ARBA00022840"/>
    </source>
</evidence>
<dbReference type="SMART" id="SM00843">
    <property type="entry name" value="Ftsk_gamma"/>
    <property type="match status" value="1"/>
</dbReference>
<evidence type="ECO:0000256" key="1">
    <source>
        <dbReference type="ARBA" id="ARBA00004651"/>
    </source>
</evidence>
<evidence type="ECO:0000256" key="5">
    <source>
        <dbReference type="ARBA" id="ARBA00022692"/>
    </source>
</evidence>
<dbReference type="SMART" id="SM00382">
    <property type="entry name" value="AAA"/>
    <property type="match status" value="1"/>
</dbReference>
<comment type="similarity">
    <text evidence="2">Belongs to the FtsK/SpoIIIE/SftA family.</text>
</comment>
<dbReference type="Pfam" id="PF01580">
    <property type="entry name" value="FtsK_SpoIIIE"/>
    <property type="match status" value="1"/>
</dbReference>
<evidence type="ECO:0000256" key="13">
    <source>
        <dbReference type="ARBA" id="ARBA00025923"/>
    </source>
</evidence>
<evidence type="ECO:0000256" key="2">
    <source>
        <dbReference type="ARBA" id="ARBA00006474"/>
    </source>
</evidence>
<gene>
    <name evidence="18" type="ORF">A2482_03700</name>
</gene>
<evidence type="ECO:0000256" key="9">
    <source>
        <dbReference type="ARBA" id="ARBA00022989"/>
    </source>
</evidence>
<keyword evidence="6 14" id="KW-0547">Nucleotide-binding</keyword>
<evidence type="ECO:0000256" key="6">
    <source>
        <dbReference type="ARBA" id="ARBA00022741"/>
    </source>
</evidence>
<keyword evidence="11 16" id="KW-0472">Membrane</keyword>
<reference evidence="18 19" key="1">
    <citation type="journal article" date="2016" name="Nat. Commun.">
        <title>Thousands of microbial genomes shed light on interconnected biogeochemical processes in an aquifer system.</title>
        <authorList>
            <person name="Anantharaman K."/>
            <person name="Brown C.T."/>
            <person name="Hug L.A."/>
            <person name="Sharon I."/>
            <person name="Castelle C.J."/>
            <person name="Probst A.J."/>
            <person name="Thomas B.C."/>
            <person name="Singh A."/>
            <person name="Wilkins M.J."/>
            <person name="Karaoz U."/>
            <person name="Brodie E.L."/>
            <person name="Williams K.H."/>
            <person name="Hubbard S.S."/>
            <person name="Banfield J.F."/>
        </authorList>
    </citation>
    <scope>NUCLEOTIDE SEQUENCE [LARGE SCALE GENOMIC DNA]</scope>
</reference>
<dbReference type="InterPro" id="IPR003593">
    <property type="entry name" value="AAA+_ATPase"/>
</dbReference>
<feature type="binding site" evidence="14">
    <location>
        <begin position="391"/>
        <end position="398"/>
    </location>
    <ligand>
        <name>ATP</name>
        <dbReference type="ChEBI" id="CHEBI:30616"/>
    </ligand>
</feature>
<evidence type="ECO:0000256" key="11">
    <source>
        <dbReference type="ARBA" id="ARBA00023136"/>
    </source>
</evidence>
<dbReference type="PANTHER" id="PTHR22683">
    <property type="entry name" value="SPORULATION PROTEIN RELATED"/>
    <property type="match status" value="1"/>
</dbReference>
<feature type="compositionally biased region" description="Low complexity" evidence="15">
    <location>
        <begin position="794"/>
        <end position="810"/>
    </location>
</feature>
<keyword evidence="9 16" id="KW-1133">Transmembrane helix</keyword>
<evidence type="ECO:0000256" key="7">
    <source>
        <dbReference type="ARBA" id="ARBA00022829"/>
    </source>
</evidence>
<organism evidence="18 19">
    <name type="scientific">Candidatus Falkowbacteria bacterium RIFOXYC2_FULL_48_21</name>
    <dbReference type="NCBI Taxonomy" id="1798005"/>
    <lineage>
        <taxon>Bacteria</taxon>
        <taxon>Candidatus Falkowiibacteriota</taxon>
    </lineage>
</organism>
<evidence type="ECO:0000256" key="3">
    <source>
        <dbReference type="ARBA" id="ARBA00022475"/>
    </source>
</evidence>
<feature type="transmembrane region" description="Helical" evidence="16">
    <location>
        <begin position="115"/>
        <end position="133"/>
    </location>
</feature>
<protein>
    <recommendedName>
        <fullName evidence="17">FtsK domain-containing protein</fullName>
    </recommendedName>
</protein>
<feature type="region of interest" description="Disordered" evidence="15">
    <location>
        <begin position="182"/>
        <end position="211"/>
    </location>
</feature>
<name>A0A1F5T6T7_9BACT</name>
<evidence type="ECO:0000256" key="12">
    <source>
        <dbReference type="ARBA" id="ARBA00023306"/>
    </source>
</evidence>
<accession>A0A1F5T6T7</accession>
<dbReference type="Gene3D" id="3.40.50.300">
    <property type="entry name" value="P-loop containing nucleotide triphosphate hydrolases"/>
    <property type="match status" value="1"/>
</dbReference>
<proteinExistence type="inferred from homology"/>
<keyword evidence="7" id="KW-0159">Chromosome partition</keyword>
<evidence type="ECO:0000256" key="14">
    <source>
        <dbReference type="PROSITE-ProRule" id="PRU00289"/>
    </source>
</evidence>
<dbReference type="SUPFAM" id="SSF52540">
    <property type="entry name" value="P-loop containing nucleoside triphosphate hydrolases"/>
    <property type="match status" value="1"/>
</dbReference>
<feature type="transmembrane region" description="Helical" evidence="16">
    <location>
        <begin position="139"/>
        <end position="158"/>
    </location>
</feature>
<feature type="compositionally biased region" description="Acidic residues" evidence="15">
    <location>
        <begin position="182"/>
        <end position="208"/>
    </location>
</feature>
<dbReference type="Gene3D" id="3.30.980.40">
    <property type="match status" value="1"/>
</dbReference>
<keyword evidence="10" id="KW-0238">DNA-binding</keyword>
<evidence type="ECO:0000259" key="17">
    <source>
        <dbReference type="PROSITE" id="PS50901"/>
    </source>
</evidence>
<dbReference type="EMBL" id="MFGM01000080">
    <property type="protein sequence ID" value="OGF34191.1"/>
    <property type="molecule type" value="Genomic_DNA"/>
</dbReference>
<dbReference type="GO" id="GO:0007059">
    <property type="term" value="P:chromosome segregation"/>
    <property type="evidence" value="ECO:0007669"/>
    <property type="project" value="UniProtKB-KW"/>
</dbReference>
<keyword evidence="12" id="KW-0131">Cell cycle</keyword>
<dbReference type="CDD" id="cd01127">
    <property type="entry name" value="TrwB_TraG_TraD_VirD4"/>
    <property type="match status" value="1"/>
</dbReference>
<keyword evidence="8 14" id="KW-0067">ATP-binding</keyword>
<evidence type="ECO:0000256" key="16">
    <source>
        <dbReference type="SAM" id="Phobius"/>
    </source>
</evidence>
<feature type="transmembrane region" description="Helical" evidence="16">
    <location>
        <begin position="22"/>
        <end position="43"/>
    </location>
</feature>
<dbReference type="InterPro" id="IPR036390">
    <property type="entry name" value="WH_DNA-bd_sf"/>
</dbReference>
<dbReference type="SUPFAM" id="SSF46785">
    <property type="entry name" value="Winged helix' DNA-binding domain"/>
    <property type="match status" value="1"/>
</dbReference>
<dbReference type="InterPro" id="IPR041027">
    <property type="entry name" value="FtsK_alpha"/>
</dbReference>
<comment type="subcellular location">
    <subcellularLocation>
        <location evidence="1">Cell membrane</location>
        <topology evidence="1">Multi-pass membrane protein</topology>
    </subcellularLocation>
</comment>
<feature type="compositionally biased region" description="Basic and acidic residues" evidence="15">
    <location>
        <begin position="816"/>
        <end position="835"/>
    </location>
</feature>
<dbReference type="InterPro" id="IPR027417">
    <property type="entry name" value="P-loop_NTPase"/>
</dbReference>
<keyword evidence="3" id="KW-1003">Cell membrane</keyword>
<dbReference type="Proteomes" id="UP000178656">
    <property type="component" value="Unassembled WGS sequence"/>
</dbReference>